<dbReference type="Pfam" id="PF13041">
    <property type="entry name" value="PPR_2"/>
    <property type="match status" value="2"/>
</dbReference>
<dbReference type="PANTHER" id="PTHR46128">
    <property type="entry name" value="MITOCHONDRIAL GROUP I INTRON SPLICING FACTOR CCM1"/>
    <property type="match status" value="1"/>
</dbReference>
<feature type="repeat" description="PPR" evidence="3">
    <location>
        <begin position="232"/>
        <end position="266"/>
    </location>
</feature>
<evidence type="ECO:0000256" key="2">
    <source>
        <dbReference type="ARBA" id="ARBA00022737"/>
    </source>
</evidence>
<evidence type="ECO:0000313" key="5">
    <source>
        <dbReference type="Proteomes" id="UP001188597"/>
    </source>
</evidence>
<evidence type="ECO:0008006" key="6">
    <source>
        <dbReference type="Google" id="ProtNLM"/>
    </source>
</evidence>
<dbReference type="Pfam" id="PF12854">
    <property type="entry name" value="PPR_1"/>
    <property type="match status" value="1"/>
</dbReference>
<feature type="repeat" description="PPR" evidence="3">
    <location>
        <begin position="162"/>
        <end position="196"/>
    </location>
</feature>
<dbReference type="InterPro" id="IPR011990">
    <property type="entry name" value="TPR-like_helical_dom_sf"/>
</dbReference>
<keyword evidence="5" id="KW-1185">Reference proteome</keyword>
<dbReference type="AlphaFoldDB" id="A0AA88XI04"/>
<keyword evidence="2" id="KW-0677">Repeat</keyword>
<dbReference type="PROSITE" id="PS51375">
    <property type="entry name" value="PPR"/>
    <property type="match status" value="5"/>
</dbReference>
<dbReference type="NCBIfam" id="TIGR00756">
    <property type="entry name" value="PPR"/>
    <property type="match status" value="5"/>
</dbReference>
<evidence type="ECO:0000313" key="4">
    <source>
        <dbReference type="EMBL" id="KAK3043133.1"/>
    </source>
</evidence>
<proteinExistence type="inferred from homology"/>
<dbReference type="Gene3D" id="1.25.40.10">
    <property type="entry name" value="Tetratricopeptide repeat domain"/>
    <property type="match status" value="3"/>
</dbReference>
<reference evidence="4" key="1">
    <citation type="submission" date="2022-12" db="EMBL/GenBank/DDBJ databases">
        <title>Draft genome assemblies for two species of Escallonia (Escalloniales).</title>
        <authorList>
            <person name="Chanderbali A."/>
            <person name="Dervinis C."/>
            <person name="Anghel I."/>
            <person name="Soltis D."/>
            <person name="Soltis P."/>
            <person name="Zapata F."/>
        </authorList>
    </citation>
    <scope>NUCLEOTIDE SEQUENCE</scope>
    <source>
        <strain evidence="4">UCBG64.0493</strain>
        <tissue evidence="4">Leaf</tissue>
    </source>
</reference>
<comment type="similarity">
    <text evidence="1">Belongs to the PPR family. P subfamily.</text>
</comment>
<organism evidence="4 5">
    <name type="scientific">Escallonia herrerae</name>
    <dbReference type="NCBI Taxonomy" id="1293975"/>
    <lineage>
        <taxon>Eukaryota</taxon>
        <taxon>Viridiplantae</taxon>
        <taxon>Streptophyta</taxon>
        <taxon>Embryophyta</taxon>
        <taxon>Tracheophyta</taxon>
        <taxon>Spermatophyta</taxon>
        <taxon>Magnoliopsida</taxon>
        <taxon>eudicotyledons</taxon>
        <taxon>Gunneridae</taxon>
        <taxon>Pentapetalae</taxon>
        <taxon>asterids</taxon>
        <taxon>campanulids</taxon>
        <taxon>Escalloniales</taxon>
        <taxon>Escalloniaceae</taxon>
        <taxon>Escallonia</taxon>
    </lineage>
</organism>
<dbReference type="Pfam" id="PF13812">
    <property type="entry name" value="PPR_3"/>
    <property type="match status" value="1"/>
</dbReference>
<comment type="caution">
    <text evidence="4">The sequence shown here is derived from an EMBL/GenBank/DDBJ whole genome shotgun (WGS) entry which is preliminary data.</text>
</comment>
<dbReference type="PANTHER" id="PTHR46128:SF211">
    <property type="entry name" value="PENTACOTRIPEPTIDE-REPEAT REGION OF PRORP DOMAIN-CONTAINING PROTEIN"/>
    <property type="match status" value="1"/>
</dbReference>
<protein>
    <recommendedName>
        <fullName evidence="6">Pentatricopeptide repeat-containing protein</fullName>
    </recommendedName>
</protein>
<dbReference type="InterPro" id="IPR002885">
    <property type="entry name" value="PPR_rpt"/>
</dbReference>
<name>A0AA88XI04_9ASTE</name>
<feature type="repeat" description="PPR" evidence="3">
    <location>
        <begin position="302"/>
        <end position="336"/>
    </location>
</feature>
<evidence type="ECO:0000256" key="1">
    <source>
        <dbReference type="ARBA" id="ARBA00007626"/>
    </source>
</evidence>
<dbReference type="Proteomes" id="UP001188597">
    <property type="component" value="Unassembled WGS sequence"/>
</dbReference>
<feature type="repeat" description="PPR" evidence="3">
    <location>
        <begin position="197"/>
        <end position="231"/>
    </location>
</feature>
<gene>
    <name evidence="4" type="ORF">RJ639_000022</name>
</gene>
<evidence type="ECO:0000256" key="3">
    <source>
        <dbReference type="PROSITE-ProRule" id="PRU00708"/>
    </source>
</evidence>
<dbReference type="EMBL" id="JAVXUP010000010">
    <property type="protein sequence ID" value="KAK3043133.1"/>
    <property type="molecule type" value="Genomic_DNA"/>
</dbReference>
<sequence length="398" mass="44211">MTIYSAELFPQCLPFGAQPKPTSNPHRNPVVNCRNLNPNIRKSRNAPNVKVSTETRPTHLHSYDFKETHLMKLLNRSCKAGKYSESLYFLDCMVNRGYKPDVILCTKLIKGFFNSKNVGKAVKVMEILEAHGEPDVFAYNAVISGFCKLNQIESANKGLTPDTYTFDPLIAALCKEGRLDLAIAFLDYMISSGCLPDLVNYNTILSALGKNGNGDQALAIFDKLGEMGCPPDVSSYNTMISALWNNQDQTRALRIVSEMINKGIDPDEITYNSLISCFCRDGMVDEAIVLLGDMETSGYSPTVITYNIVLLGLCKVHRIDDAIEVLAEMVEKSCRPNETTYVLLIEGIGFAGWRAEAIDLANSLFSADIISKESLKRLNKTFPLLDAYKDLTHSETKK</sequence>
<feature type="repeat" description="PPR" evidence="3">
    <location>
        <begin position="267"/>
        <end position="301"/>
    </location>
</feature>
<accession>A0AA88XI04</accession>
<dbReference type="InterPro" id="IPR050872">
    <property type="entry name" value="PPR_P_subfamily"/>
</dbReference>